<evidence type="ECO:0000259" key="7">
    <source>
        <dbReference type="Pfam" id="PF05191"/>
    </source>
</evidence>
<dbReference type="Proteomes" id="UP001230051">
    <property type="component" value="Unassembled WGS sequence"/>
</dbReference>
<dbReference type="PRINTS" id="PR00094">
    <property type="entry name" value="ADENYLTKNASE"/>
</dbReference>
<dbReference type="InterPro" id="IPR027417">
    <property type="entry name" value="P-loop_NTPase"/>
</dbReference>
<dbReference type="GO" id="GO:0004017">
    <property type="term" value="F:AMP kinase activity"/>
    <property type="evidence" value="ECO:0007669"/>
    <property type="project" value="InterPro"/>
</dbReference>
<sequence>MADKLFRAVILGPPGSGKGTISQRIAQCFGLQHLSSGDFLRENITANTEAGVLAKRYIEQGLLVPDHVITRLMLTRLEKITRQSWLLDGFPRTLMQAEALNSTCDVDVVISLNIPFETLKERLSTRWVHPSSGRMYNMEFNPPHIHGIDDVTGEPLVQHEDDKPDFVAARLREYKGIAKPVIDLYNATKVDAFSIPESHTQDSSAHYSINVLTHIMFLLCDLNVTGRRRKVFYTPFREQKPTRSGPTFIHCCAPRSLQWTQKSHSTLLLCTANREQIQIRKGLYVKISLLRQPIS</sequence>
<dbReference type="EMBL" id="JAGXEW010000012">
    <property type="protein sequence ID" value="KAK1165123.1"/>
    <property type="molecule type" value="Genomic_DNA"/>
</dbReference>
<dbReference type="CDD" id="cd01428">
    <property type="entry name" value="ADK"/>
    <property type="match status" value="1"/>
</dbReference>
<dbReference type="InterPro" id="IPR007862">
    <property type="entry name" value="Adenylate_kinase_lid-dom"/>
</dbReference>
<dbReference type="Pfam" id="PF00406">
    <property type="entry name" value="ADK"/>
    <property type="match status" value="1"/>
</dbReference>
<evidence type="ECO:0000256" key="1">
    <source>
        <dbReference type="ARBA" id="ARBA00022679"/>
    </source>
</evidence>
<dbReference type="InterPro" id="IPR033690">
    <property type="entry name" value="Adenylat_kinase_CS"/>
</dbReference>
<evidence type="ECO:0000256" key="3">
    <source>
        <dbReference type="ARBA" id="ARBA00022777"/>
    </source>
</evidence>
<comment type="similarity">
    <text evidence="6">Belongs to the adenylate kinase family.</text>
</comment>
<dbReference type="InterPro" id="IPR006259">
    <property type="entry name" value="Adenyl_kin_sub"/>
</dbReference>
<evidence type="ECO:0000313" key="9">
    <source>
        <dbReference type="Proteomes" id="UP001230051"/>
    </source>
</evidence>
<keyword evidence="1 6" id="KW-0808">Transferase</keyword>
<comment type="caution">
    <text evidence="8">The sequence shown here is derived from an EMBL/GenBank/DDBJ whole genome shotgun (WGS) entry which is preliminary data.</text>
</comment>
<evidence type="ECO:0000256" key="4">
    <source>
        <dbReference type="ARBA" id="ARBA00047210"/>
    </source>
</evidence>
<evidence type="ECO:0000313" key="8">
    <source>
        <dbReference type="EMBL" id="KAK1165123.1"/>
    </source>
</evidence>
<proteinExistence type="inferred from homology"/>
<evidence type="ECO:0000256" key="6">
    <source>
        <dbReference type="RuleBase" id="RU003330"/>
    </source>
</evidence>
<protein>
    <recommendedName>
        <fullName evidence="4">Adenylate kinase 3</fullName>
    </recommendedName>
</protein>
<dbReference type="AlphaFoldDB" id="A0AAD8G295"/>
<evidence type="ECO:0000256" key="2">
    <source>
        <dbReference type="ARBA" id="ARBA00022741"/>
    </source>
</evidence>
<dbReference type="Pfam" id="PF05191">
    <property type="entry name" value="ADK_lid"/>
    <property type="match status" value="1"/>
</dbReference>
<dbReference type="HAMAP" id="MF_00235">
    <property type="entry name" value="Adenylate_kinase_Adk"/>
    <property type="match status" value="1"/>
</dbReference>
<gene>
    <name evidence="8" type="primary">AK4</name>
    <name evidence="8" type="ORF">AOXY_G13578</name>
</gene>
<accession>A0AAD8G295</accession>
<keyword evidence="9" id="KW-1185">Reference proteome</keyword>
<comment type="catalytic activity">
    <reaction evidence="5">
        <text>GTP + AMP = GDP + ADP</text>
        <dbReference type="Rhea" id="RHEA:29863"/>
        <dbReference type="ChEBI" id="CHEBI:37565"/>
        <dbReference type="ChEBI" id="CHEBI:58189"/>
        <dbReference type="ChEBI" id="CHEBI:456215"/>
        <dbReference type="ChEBI" id="CHEBI:456216"/>
    </reaction>
</comment>
<dbReference type="FunFam" id="3.40.50.300:FF:000106">
    <property type="entry name" value="Adenylate kinase mitochondrial"/>
    <property type="match status" value="1"/>
</dbReference>
<reference evidence="8" key="1">
    <citation type="submission" date="2022-02" db="EMBL/GenBank/DDBJ databases">
        <title>Atlantic sturgeon de novo genome assembly.</title>
        <authorList>
            <person name="Stock M."/>
            <person name="Klopp C."/>
            <person name="Guiguen Y."/>
            <person name="Cabau C."/>
            <person name="Parinello H."/>
            <person name="Santidrian Yebra-Pimentel E."/>
            <person name="Kuhl H."/>
            <person name="Dirks R.P."/>
            <person name="Guessner J."/>
            <person name="Wuertz S."/>
            <person name="Du K."/>
            <person name="Schartl M."/>
        </authorList>
    </citation>
    <scope>NUCLEOTIDE SEQUENCE</scope>
    <source>
        <strain evidence="8">STURGEONOMICS-FGT-2020</strain>
        <tissue evidence="8">Whole blood</tissue>
    </source>
</reference>
<keyword evidence="2" id="KW-0547">Nucleotide-binding</keyword>
<dbReference type="PROSITE" id="PS00113">
    <property type="entry name" value="ADENYLATE_KINASE"/>
    <property type="match status" value="1"/>
</dbReference>
<dbReference type="Gene3D" id="3.40.50.300">
    <property type="entry name" value="P-loop containing nucleotide triphosphate hydrolases"/>
    <property type="match status" value="1"/>
</dbReference>
<feature type="domain" description="Adenylate kinase active site lid" evidence="7">
    <location>
        <begin position="126"/>
        <end position="161"/>
    </location>
</feature>
<organism evidence="8 9">
    <name type="scientific">Acipenser oxyrinchus oxyrinchus</name>
    <dbReference type="NCBI Taxonomy" id="40147"/>
    <lineage>
        <taxon>Eukaryota</taxon>
        <taxon>Metazoa</taxon>
        <taxon>Chordata</taxon>
        <taxon>Craniata</taxon>
        <taxon>Vertebrata</taxon>
        <taxon>Euteleostomi</taxon>
        <taxon>Actinopterygii</taxon>
        <taxon>Chondrostei</taxon>
        <taxon>Acipenseriformes</taxon>
        <taxon>Acipenseridae</taxon>
        <taxon>Acipenser</taxon>
    </lineage>
</organism>
<dbReference type="GO" id="GO:0005524">
    <property type="term" value="F:ATP binding"/>
    <property type="evidence" value="ECO:0007669"/>
    <property type="project" value="InterPro"/>
</dbReference>
<dbReference type="InterPro" id="IPR000850">
    <property type="entry name" value="Adenylat/UMP-CMP_kin"/>
</dbReference>
<name>A0AAD8G295_ACIOX</name>
<evidence type="ECO:0000256" key="5">
    <source>
        <dbReference type="ARBA" id="ARBA00048191"/>
    </source>
</evidence>
<dbReference type="PANTHER" id="PTHR23359">
    <property type="entry name" value="NUCLEOTIDE KINASE"/>
    <property type="match status" value="1"/>
</dbReference>
<dbReference type="SUPFAM" id="SSF52540">
    <property type="entry name" value="P-loop containing nucleoside triphosphate hydrolases"/>
    <property type="match status" value="1"/>
</dbReference>
<keyword evidence="3 6" id="KW-0418">Kinase</keyword>
<dbReference type="NCBIfam" id="TIGR01351">
    <property type="entry name" value="adk"/>
    <property type="match status" value="1"/>
</dbReference>